<keyword evidence="2" id="KW-1185">Reference proteome</keyword>
<protein>
    <submittedName>
        <fullName evidence="1">Uncharacterized protein</fullName>
    </submittedName>
</protein>
<gene>
    <name evidence="1" type="ORF">TBK1r_53040</name>
</gene>
<sequence>MLLAVSCSRKLEAYSTSRKLEANATLYPPNHLEP</sequence>
<proteinExistence type="predicted"/>
<accession>A0ABX5XXV8</accession>
<organism evidence="1 2">
    <name type="scientific">Stieleria magnilauensis</name>
    <dbReference type="NCBI Taxonomy" id="2527963"/>
    <lineage>
        <taxon>Bacteria</taxon>
        <taxon>Pseudomonadati</taxon>
        <taxon>Planctomycetota</taxon>
        <taxon>Planctomycetia</taxon>
        <taxon>Pirellulales</taxon>
        <taxon>Pirellulaceae</taxon>
        <taxon>Stieleria</taxon>
    </lineage>
</organism>
<name>A0ABX5XXV8_9BACT</name>
<reference evidence="1 2" key="1">
    <citation type="submission" date="2019-02" db="EMBL/GenBank/DDBJ databases">
        <title>Deep-cultivation of Planctomycetes and their phenomic and genomic characterization uncovers novel biology.</title>
        <authorList>
            <person name="Wiegand S."/>
            <person name="Jogler M."/>
            <person name="Boedeker C."/>
            <person name="Pinto D."/>
            <person name="Vollmers J."/>
            <person name="Rivas-Marin E."/>
            <person name="Kohn T."/>
            <person name="Peeters S.H."/>
            <person name="Heuer A."/>
            <person name="Rast P."/>
            <person name="Oberbeckmann S."/>
            <person name="Bunk B."/>
            <person name="Jeske O."/>
            <person name="Meyerdierks A."/>
            <person name="Storesund J.E."/>
            <person name="Kallscheuer N."/>
            <person name="Luecker S."/>
            <person name="Lage O.M."/>
            <person name="Pohl T."/>
            <person name="Merkel B.J."/>
            <person name="Hornburger P."/>
            <person name="Mueller R.-W."/>
            <person name="Bruemmer F."/>
            <person name="Labrenz M."/>
            <person name="Spormann A.M."/>
            <person name="Op den Camp H."/>
            <person name="Overmann J."/>
            <person name="Amann R."/>
            <person name="Jetten M.S.M."/>
            <person name="Mascher T."/>
            <person name="Medema M.H."/>
            <person name="Devos D.P."/>
            <person name="Kaster A.-K."/>
            <person name="Ovreas L."/>
            <person name="Rohde M."/>
            <person name="Galperin M.Y."/>
            <person name="Jogler C."/>
        </authorList>
    </citation>
    <scope>NUCLEOTIDE SEQUENCE [LARGE SCALE GENOMIC DNA]</scope>
    <source>
        <strain evidence="1 2">TBK1r</strain>
    </source>
</reference>
<evidence type="ECO:0000313" key="2">
    <source>
        <dbReference type="Proteomes" id="UP000318081"/>
    </source>
</evidence>
<evidence type="ECO:0000313" key="1">
    <source>
        <dbReference type="EMBL" id="QDV86285.1"/>
    </source>
</evidence>
<dbReference type="EMBL" id="CP036432">
    <property type="protein sequence ID" value="QDV86285.1"/>
    <property type="molecule type" value="Genomic_DNA"/>
</dbReference>
<dbReference type="Proteomes" id="UP000318081">
    <property type="component" value="Chromosome"/>
</dbReference>